<protein>
    <submittedName>
        <fullName evidence="1">Uncharacterized protein</fullName>
    </submittedName>
</protein>
<dbReference type="Proteomes" id="UP001060085">
    <property type="component" value="Linkage Group LG05"/>
</dbReference>
<evidence type="ECO:0000313" key="2">
    <source>
        <dbReference type="Proteomes" id="UP001060085"/>
    </source>
</evidence>
<accession>A0ACC0AR98</accession>
<proteinExistence type="predicted"/>
<name>A0ACC0AR98_CATRO</name>
<keyword evidence="2" id="KW-1185">Reference proteome</keyword>
<sequence>MLAEQERLRLRQQTPWEVEVHAKSNNFAFKLKMAIKNMPLVRRFSLRLQVFPLVFVKLKGKPKSSRIGNFKFFKSKFCKIFGRFRIRNGNRKSISSNPDNEGCACRNYPSTTSGSFVPLLWEWICRKNEKGILVLSRMLFSYIASIFKNFFVGRKLIIFLLVLIVSVFNCLIIMHVLL</sequence>
<dbReference type="EMBL" id="CM044705">
    <property type="protein sequence ID" value="KAI5663141.1"/>
    <property type="molecule type" value="Genomic_DNA"/>
</dbReference>
<organism evidence="1 2">
    <name type="scientific">Catharanthus roseus</name>
    <name type="common">Madagascar periwinkle</name>
    <name type="synonym">Vinca rosea</name>
    <dbReference type="NCBI Taxonomy" id="4058"/>
    <lineage>
        <taxon>Eukaryota</taxon>
        <taxon>Viridiplantae</taxon>
        <taxon>Streptophyta</taxon>
        <taxon>Embryophyta</taxon>
        <taxon>Tracheophyta</taxon>
        <taxon>Spermatophyta</taxon>
        <taxon>Magnoliopsida</taxon>
        <taxon>eudicotyledons</taxon>
        <taxon>Gunneridae</taxon>
        <taxon>Pentapetalae</taxon>
        <taxon>asterids</taxon>
        <taxon>lamiids</taxon>
        <taxon>Gentianales</taxon>
        <taxon>Apocynaceae</taxon>
        <taxon>Rauvolfioideae</taxon>
        <taxon>Vinceae</taxon>
        <taxon>Catharanthinae</taxon>
        <taxon>Catharanthus</taxon>
    </lineage>
</organism>
<comment type="caution">
    <text evidence="1">The sequence shown here is derived from an EMBL/GenBank/DDBJ whole genome shotgun (WGS) entry which is preliminary data.</text>
</comment>
<evidence type="ECO:0000313" key="1">
    <source>
        <dbReference type="EMBL" id="KAI5663141.1"/>
    </source>
</evidence>
<gene>
    <name evidence="1" type="ORF">M9H77_22464</name>
</gene>
<reference evidence="2" key="1">
    <citation type="journal article" date="2023" name="Nat. Plants">
        <title>Single-cell RNA sequencing provides a high-resolution roadmap for understanding the multicellular compartmentation of specialized metabolism.</title>
        <authorList>
            <person name="Sun S."/>
            <person name="Shen X."/>
            <person name="Li Y."/>
            <person name="Li Y."/>
            <person name="Wang S."/>
            <person name="Li R."/>
            <person name="Zhang H."/>
            <person name="Shen G."/>
            <person name="Guo B."/>
            <person name="Wei J."/>
            <person name="Xu J."/>
            <person name="St-Pierre B."/>
            <person name="Chen S."/>
            <person name="Sun C."/>
        </authorList>
    </citation>
    <scope>NUCLEOTIDE SEQUENCE [LARGE SCALE GENOMIC DNA]</scope>
</reference>